<reference evidence="1 2" key="1">
    <citation type="submission" date="2020-04" db="EMBL/GenBank/DDBJ databases">
        <authorList>
            <person name="De Canck E."/>
        </authorList>
    </citation>
    <scope>NUCLEOTIDE SEQUENCE [LARGE SCALE GENOMIC DNA]</scope>
    <source>
        <strain evidence="1 2">LMG 28138</strain>
    </source>
</reference>
<dbReference type="EMBL" id="CADIKM010000021">
    <property type="protein sequence ID" value="CAB3795614.1"/>
    <property type="molecule type" value="Genomic_DNA"/>
</dbReference>
<protein>
    <submittedName>
        <fullName evidence="1">Uncharacterized protein</fullName>
    </submittedName>
</protein>
<proteinExistence type="predicted"/>
<sequence>MRYGVIRTQKKESDGVQKGPVHWLKRGTLVHVHGTGEYGIRVETLYPVFGVLVPGATVSYAVREQHVKLHDVLVLPRLAGAAVRAAAKQLQRVRLCVGK</sequence>
<accession>A0A6S7BDC5</accession>
<dbReference type="Proteomes" id="UP000494115">
    <property type="component" value="Unassembled WGS sequence"/>
</dbReference>
<dbReference type="AlphaFoldDB" id="A0A6S7BDC5"/>
<keyword evidence="2" id="KW-1185">Reference proteome</keyword>
<evidence type="ECO:0000313" key="2">
    <source>
        <dbReference type="Proteomes" id="UP000494115"/>
    </source>
</evidence>
<organism evidence="1 2">
    <name type="scientific">Pararobbsia alpina</name>
    <dbReference type="NCBI Taxonomy" id="621374"/>
    <lineage>
        <taxon>Bacteria</taxon>
        <taxon>Pseudomonadati</taxon>
        <taxon>Pseudomonadota</taxon>
        <taxon>Betaproteobacteria</taxon>
        <taxon>Burkholderiales</taxon>
        <taxon>Burkholderiaceae</taxon>
        <taxon>Pararobbsia</taxon>
    </lineage>
</organism>
<dbReference type="RefSeq" id="WP_175106463.1">
    <property type="nucleotide sequence ID" value="NZ_CADIKM010000021.1"/>
</dbReference>
<gene>
    <name evidence="1" type="ORF">LMG28138_03915</name>
</gene>
<evidence type="ECO:0000313" key="1">
    <source>
        <dbReference type="EMBL" id="CAB3795614.1"/>
    </source>
</evidence>
<name>A0A6S7BDC5_9BURK</name>